<sequence>MGTASHDGRVFQDSTTAPLNKSTDSTFTDGGKRAWGPRTSLTTLNRVKLTQRATSWHLSVHTTSTSSSSDGSTGSVNAPTWSPNLASMHHVASTGDYLGNTACQFHILPTC</sequence>
<gene>
    <name evidence="2" type="ORF">P280DRAFT_147584</name>
</gene>
<protein>
    <submittedName>
        <fullName evidence="2">Uncharacterized protein</fullName>
    </submittedName>
</protein>
<evidence type="ECO:0000256" key="1">
    <source>
        <dbReference type="SAM" id="MobiDB-lite"/>
    </source>
</evidence>
<feature type="compositionally biased region" description="Polar residues" evidence="1">
    <location>
        <begin position="12"/>
        <end position="28"/>
    </location>
</feature>
<dbReference type="AlphaFoldDB" id="A0A6A6RN29"/>
<reference evidence="2" key="1">
    <citation type="journal article" date="2020" name="Stud. Mycol.">
        <title>101 Dothideomycetes genomes: a test case for predicting lifestyles and emergence of pathogens.</title>
        <authorList>
            <person name="Haridas S."/>
            <person name="Albert R."/>
            <person name="Binder M."/>
            <person name="Bloem J."/>
            <person name="Labutti K."/>
            <person name="Salamov A."/>
            <person name="Andreopoulos B."/>
            <person name="Baker S."/>
            <person name="Barry K."/>
            <person name="Bills G."/>
            <person name="Bluhm B."/>
            <person name="Cannon C."/>
            <person name="Castanera R."/>
            <person name="Culley D."/>
            <person name="Daum C."/>
            <person name="Ezra D."/>
            <person name="Gonzalez J."/>
            <person name="Henrissat B."/>
            <person name="Kuo A."/>
            <person name="Liang C."/>
            <person name="Lipzen A."/>
            <person name="Lutzoni F."/>
            <person name="Magnuson J."/>
            <person name="Mondo S."/>
            <person name="Nolan M."/>
            <person name="Ohm R."/>
            <person name="Pangilinan J."/>
            <person name="Park H.-J."/>
            <person name="Ramirez L."/>
            <person name="Alfaro M."/>
            <person name="Sun H."/>
            <person name="Tritt A."/>
            <person name="Yoshinaga Y."/>
            <person name="Zwiers L.-H."/>
            <person name="Turgeon B."/>
            <person name="Goodwin S."/>
            <person name="Spatafora J."/>
            <person name="Crous P."/>
            <person name="Grigoriev I."/>
        </authorList>
    </citation>
    <scope>NUCLEOTIDE SEQUENCE</scope>
    <source>
        <strain evidence="2">CBS 473.64</strain>
    </source>
</reference>
<organism evidence="2 3">
    <name type="scientific">Massarina eburnea CBS 473.64</name>
    <dbReference type="NCBI Taxonomy" id="1395130"/>
    <lineage>
        <taxon>Eukaryota</taxon>
        <taxon>Fungi</taxon>
        <taxon>Dikarya</taxon>
        <taxon>Ascomycota</taxon>
        <taxon>Pezizomycotina</taxon>
        <taxon>Dothideomycetes</taxon>
        <taxon>Pleosporomycetidae</taxon>
        <taxon>Pleosporales</taxon>
        <taxon>Massarineae</taxon>
        <taxon>Massarinaceae</taxon>
        <taxon>Massarina</taxon>
    </lineage>
</organism>
<keyword evidence="3" id="KW-1185">Reference proteome</keyword>
<evidence type="ECO:0000313" key="2">
    <source>
        <dbReference type="EMBL" id="KAF2636686.1"/>
    </source>
</evidence>
<feature type="compositionally biased region" description="Basic and acidic residues" evidence="1">
    <location>
        <begin position="1"/>
        <end position="10"/>
    </location>
</feature>
<dbReference type="Proteomes" id="UP000799753">
    <property type="component" value="Unassembled WGS sequence"/>
</dbReference>
<proteinExistence type="predicted"/>
<feature type="region of interest" description="Disordered" evidence="1">
    <location>
        <begin position="1"/>
        <end position="39"/>
    </location>
</feature>
<evidence type="ECO:0000313" key="3">
    <source>
        <dbReference type="Proteomes" id="UP000799753"/>
    </source>
</evidence>
<dbReference type="EMBL" id="MU006797">
    <property type="protein sequence ID" value="KAF2636686.1"/>
    <property type="molecule type" value="Genomic_DNA"/>
</dbReference>
<name>A0A6A6RN29_9PLEO</name>
<accession>A0A6A6RN29</accession>